<comment type="caution">
    <text evidence="8">The sequence shown here is derived from an EMBL/GenBank/DDBJ whole genome shotgun (WGS) entry which is preliminary data.</text>
</comment>
<feature type="region of interest" description="Disordered" evidence="5">
    <location>
        <begin position="1"/>
        <end position="25"/>
    </location>
</feature>
<dbReference type="EMBL" id="CAJHUC010000484">
    <property type="protein sequence ID" value="CAD7696485.1"/>
    <property type="molecule type" value="Genomic_DNA"/>
</dbReference>
<dbReference type="SUPFAM" id="SSF53474">
    <property type="entry name" value="alpha/beta-Hydrolases"/>
    <property type="match status" value="1"/>
</dbReference>
<dbReference type="Pfam" id="PF20434">
    <property type="entry name" value="BD-FAE"/>
    <property type="match status" value="1"/>
</dbReference>
<accession>A0A8S1ING8</accession>
<keyword evidence="6" id="KW-0812">Transmembrane</keyword>
<protein>
    <recommendedName>
        <fullName evidence="3">protein-S-isoprenylcysteine alpha-carbonyl methylesterase</fullName>
        <ecNumber evidence="3">3.1.1.n2</ecNumber>
    </recommendedName>
</protein>
<comment type="catalytic activity">
    <reaction evidence="4">
        <text>[protein]-C-terminal S-[(2E,6E)-farnesyl]-L-cysteine methyl ester + H2O = [protein]-C-terminal S-[(2E,6E)-farnesyl]-L-cysteine + methanol + H(+)</text>
        <dbReference type="Rhea" id="RHEA:48520"/>
        <dbReference type="Rhea" id="RHEA-COMP:12125"/>
        <dbReference type="Rhea" id="RHEA-COMP:12126"/>
        <dbReference type="ChEBI" id="CHEBI:15377"/>
        <dbReference type="ChEBI" id="CHEBI:15378"/>
        <dbReference type="ChEBI" id="CHEBI:17790"/>
        <dbReference type="ChEBI" id="CHEBI:90510"/>
        <dbReference type="ChEBI" id="CHEBI:90511"/>
        <dbReference type="EC" id="3.1.1.n2"/>
    </reaction>
</comment>
<dbReference type="InterPro" id="IPR029058">
    <property type="entry name" value="AB_hydrolase_fold"/>
</dbReference>
<sequence length="404" mass="44939">MASRTITEVRRATSRPRAEGAGRLTTGIQRHDSLGDLEQKTLSPRERADRVAKEVALVARLSVKLWSHLGLGWRWNVAAWQLILYATFLMPGMIQVVFYYFFSRSVTRSIIYGREPRNRLDLYKPSSREHGRPWPVVVFVTGGAWTIGYKAWGALLGKRLSEHGILVACLDYRNFPQGNAVDMMEDVCTGVDWVLRHIDRHGGDPENVYLCGQSAGGHLLALALLAQAEHKATGHCSLLRGQTWDPTRARGFIGVSGAYSLDVLKEHLHRRGLYRSLFESIMSLDGKPALVELSPTYCARKLGLKMCGMLPEILLLHGKNDKSVPYFSSCSFSEALNSGGVKCECRLYEGKSHTDPLVDDPLKGGRDSLMEAIVEMVLKRKVRKWQTPMIPGCLASAAAAVCPF</sequence>
<reference evidence="8" key="1">
    <citation type="submission" date="2020-12" db="EMBL/GenBank/DDBJ databases">
        <authorList>
            <person name="Iha C."/>
        </authorList>
    </citation>
    <scope>NUCLEOTIDE SEQUENCE</scope>
</reference>
<evidence type="ECO:0000256" key="2">
    <source>
        <dbReference type="ARBA" id="ARBA00038028"/>
    </source>
</evidence>
<evidence type="ECO:0000256" key="4">
    <source>
        <dbReference type="ARBA" id="ARBA00049507"/>
    </source>
</evidence>
<evidence type="ECO:0000256" key="1">
    <source>
        <dbReference type="ARBA" id="ARBA00022801"/>
    </source>
</evidence>
<evidence type="ECO:0000256" key="3">
    <source>
        <dbReference type="ARBA" id="ARBA00038928"/>
    </source>
</evidence>
<evidence type="ECO:0000259" key="7">
    <source>
        <dbReference type="Pfam" id="PF20434"/>
    </source>
</evidence>
<keyword evidence="1" id="KW-0378">Hydrolase</keyword>
<feature type="domain" description="BD-FAE-like" evidence="7">
    <location>
        <begin position="120"/>
        <end position="336"/>
    </location>
</feature>
<feature type="compositionally biased region" description="Basic and acidic residues" evidence="5">
    <location>
        <begin position="7"/>
        <end position="20"/>
    </location>
</feature>
<dbReference type="AlphaFoldDB" id="A0A8S1ING8"/>
<proteinExistence type="inferred from homology"/>
<dbReference type="Gene3D" id="3.40.50.1820">
    <property type="entry name" value="alpha/beta hydrolase"/>
    <property type="match status" value="1"/>
</dbReference>
<dbReference type="PANTHER" id="PTHR48081:SF33">
    <property type="entry name" value="KYNURENINE FORMAMIDASE"/>
    <property type="match status" value="1"/>
</dbReference>
<dbReference type="EC" id="3.1.1.n2" evidence="3"/>
<evidence type="ECO:0000313" key="8">
    <source>
        <dbReference type="EMBL" id="CAD7696485.1"/>
    </source>
</evidence>
<feature type="transmembrane region" description="Helical" evidence="6">
    <location>
        <begin position="82"/>
        <end position="102"/>
    </location>
</feature>
<evidence type="ECO:0000256" key="6">
    <source>
        <dbReference type="SAM" id="Phobius"/>
    </source>
</evidence>
<organism evidence="8 9">
    <name type="scientific">Ostreobium quekettii</name>
    <dbReference type="NCBI Taxonomy" id="121088"/>
    <lineage>
        <taxon>Eukaryota</taxon>
        <taxon>Viridiplantae</taxon>
        <taxon>Chlorophyta</taxon>
        <taxon>core chlorophytes</taxon>
        <taxon>Ulvophyceae</taxon>
        <taxon>TCBD clade</taxon>
        <taxon>Bryopsidales</taxon>
        <taxon>Ostreobineae</taxon>
        <taxon>Ostreobiaceae</taxon>
        <taxon>Ostreobium</taxon>
    </lineage>
</organism>
<keyword evidence="6" id="KW-0472">Membrane</keyword>
<dbReference type="InterPro" id="IPR050300">
    <property type="entry name" value="GDXG_lipolytic_enzyme"/>
</dbReference>
<dbReference type="OrthoDB" id="6495301at2759"/>
<dbReference type="Proteomes" id="UP000708148">
    <property type="component" value="Unassembled WGS sequence"/>
</dbReference>
<keyword evidence="9" id="KW-1185">Reference proteome</keyword>
<gene>
    <name evidence="8" type="ORF">OSTQU699_LOCUS1846</name>
</gene>
<comment type="similarity">
    <text evidence="2">Belongs to the AB hydrolase superfamily. Isoprenylcysteine methylesterase family.</text>
</comment>
<name>A0A8S1ING8_9CHLO</name>
<keyword evidence="6" id="KW-1133">Transmembrane helix</keyword>
<dbReference type="PANTHER" id="PTHR48081">
    <property type="entry name" value="AB HYDROLASE SUPERFAMILY PROTEIN C4A8.06C"/>
    <property type="match status" value="1"/>
</dbReference>
<dbReference type="InterPro" id="IPR049492">
    <property type="entry name" value="BD-FAE-like_dom"/>
</dbReference>
<evidence type="ECO:0000256" key="5">
    <source>
        <dbReference type="SAM" id="MobiDB-lite"/>
    </source>
</evidence>
<evidence type="ECO:0000313" key="9">
    <source>
        <dbReference type="Proteomes" id="UP000708148"/>
    </source>
</evidence>
<dbReference type="GO" id="GO:0016787">
    <property type="term" value="F:hydrolase activity"/>
    <property type="evidence" value="ECO:0007669"/>
    <property type="project" value="UniProtKB-KW"/>
</dbReference>